<comment type="similarity">
    <text evidence="1">Belongs to the BetVI family.</text>
</comment>
<dbReference type="InterPro" id="IPR024949">
    <property type="entry name" value="Bet_v_I_allergen"/>
</dbReference>
<evidence type="ECO:0000259" key="2">
    <source>
        <dbReference type="SMART" id="SM01037"/>
    </source>
</evidence>
<proteinExistence type="inferred from homology"/>
<name>A0A1D1YFB3_9ARAE</name>
<dbReference type="InterPro" id="IPR000916">
    <property type="entry name" value="Bet_v_I/MLP"/>
</dbReference>
<dbReference type="InterPro" id="IPR023393">
    <property type="entry name" value="START-like_dom_sf"/>
</dbReference>
<dbReference type="SMART" id="SM01037">
    <property type="entry name" value="Bet_v_1"/>
    <property type="match status" value="1"/>
</dbReference>
<dbReference type="GO" id="GO:0009738">
    <property type="term" value="P:abscisic acid-activated signaling pathway"/>
    <property type="evidence" value="ECO:0007669"/>
    <property type="project" value="InterPro"/>
</dbReference>
<dbReference type="Gene3D" id="3.30.530.20">
    <property type="match status" value="1"/>
</dbReference>
<dbReference type="EMBL" id="GDJX01014608">
    <property type="protein sequence ID" value="JAT53328.1"/>
    <property type="molecule type" value="Transcribed_RNA"/>
</dbReference>
<dbReference type="InterPro" id="IPR050279">
    <property type="entry name" value="Plant_def-hormone_signal"/>
</dbReference>
<gene>
    <name evidence="3" type="primary">PRU1_0</name>
    <name evidence="3" type="ORF">g.88340</name>
</gene>
<accession>A0A1D1YFB3</accession>
<organism evidence="3">
    <name type="scientific">Anthurium amnicola</name>
    <dbReference type="NCBI Taxonomy" id="1678845"/>
    <lineage>
        <taxon>Eukaryota</taxon>
        <taxon>Viridiplantae</taxon>
        <taxon>Streptophyta</taxon>
        <taxon>Embryophyta</taxon>
        <taxon>Tracheophyta</taxon>
        <taxon>Spermatophyta</taxon>
        <taxon>Magnoliopsida</taxon>
        <taxon>Liliopsida</taxon>
        <taxon>Araceae</taxon>
        <taxon>Pothoideae</taxon>
        <taxon>Potheae</taxon>
        <taxon>Anthurium</taxon>
    </lineage>
</organism>
<dbReference type="GO" id="GO:0005634">
    <property type="term" value="C:nucleus"/>
    <property type="evidence" value="ECO:0007669"/>
    <property type="project" value="TreeGrafter"/>
</dbReference>
<dbReference type="GO" id="GO:0010427">
    <property type="term" value="F:abscisic acid binding"/>
    <property type="evidence" value="ECO:0007669"/>
    <property type="project" value="InterPro"/>
</dbReference>
<dbReference type="SUPFAM" id="SSF55961">
    <property type="entry name" value="Bet v1-like"/>
    <property type="match status" value="1"/>
</dbReference>
<reference evidence="3" key="1">
    <citation type="submission" date="2015-07" db="EMBL/GenBank/DDBJ databases">
        <title>Transcriptome Assembly of Anthurium amnicola.</title>
        <authorList>
            <person name="Suzuki J."/>
        </authorList>
    </citation>
    <scope>NUCLEOTIDE SEQUENCE</scope>
</reference>
<dbReference type="GO" id="GO:0006952">
    <property type="term" value="P:defense response"/>
    <property type="evidence" value="ECO:0007669"/>
    <property type="project" value="InterPro"/>
</dbReference>
<dbReference type="PANTHER" id="PTHR31213:SF201">
    <property type="entry name" value="OS03G0300400 PROTEIN"/>
    <property type="match status" value="1"/>
</dbReference>
<dbReference type="GO" id="GO:0004864">
    <property type="term" value="F:protein phosphatase inhibitor activity"/>
    <property type="evidence" value="ECO:0007669"/>
    <property type="project" value="InterPro"/>
</dbReference>
<dbReference type="PANTHER" id="PTHR31213">
    <property type="entry name" value="OS08G0374000 PROTEIN-RELATED"/>
    <property type="match status" value="1"/>
</dbReference>
<sequence>MVAGSFTEEYESPIPVLKAWKAGVLDAHIMIPKLLPDIISSVDVLEGNGGVGTVKQFNFTEAVKEHKFIKDRVDVLDDHNYVFKYTVIEGGLLGTRFKSYSYELKLEAAGGGGSKGKLTVHYDTIDDTPLTEEEVGKLMIGVVGMMKALEVYFQANPNLYA</sequence>
<evidence type="ECO:0000256" key="1">
    <source>
        <dbReference type="ARBA" id="ARBA00009744"/>
    </source>
</evidence>
<dbReference type="GO" id="GO:0038023">
    <property type="term" value="F:signaling receptor activity"/>
    <property type="evidence" value="ECO:0007669"/>
    <property type="project" value="InterPro"/>
</dbReference>
<feature type="domain" description="Bet v I/Major latex protein" evidence="2">
    <location>
        <begin position="3"/>
        <end position="156"/>
    </location>
</feature>
<dbReference type="AlphaFoldDB" id="A0A1D1YFB3"/>
<dbReference type="PRINTS" id="PR00634">
    <property type="entry name" value="BETALLERGEN"/>
</dbReference>
<dbReference type="FunFam" id="3.30.530.20:FF:000007">
    <property type="entry name" value="Major pollen allergen Bet v 1-A"/>
    <property type="match status" value="1"/>
</dbReference>
<dbReference type="Pfam" id="PF00407">
    <property type="entry name" value="Bet_v_1"/>
    <property type="match status" value="1"/>
</dbReference>
<protein>
    <submittedName>
        <fullName evidence="3">Major allergen Pru ar 1</fullName>
    </submittedName>
</protein>
<dbReference type="GO" id="GO:0005737">
    <property type="term" value="C:cytoplasm"/>
    <property type="evidence" value="ECO:0007669"/>
    <property type="project" value="TreeGrafter"/>
</dbReference>
<dbReference type="CDD" id="cd07816">
    <property type="entry name" value="Bet_v1-like"/>
    <property type="match status" value="1"/>
</dbReference>
<evidence type="ECO:0000313" key="3">
    <source>
        <dbReference type="EMBL" id="JAT53328.1"/>
    </source>
</evidence>